<dbReference type="OMA" id="YEIIRTQ"/>
<dbReference type="AlphaFoldDB" id="W2T2M7"/>
<feature type="compositionally biased region" description="Low complexity" evidence="1">
    <location>
        <begin position="338"/>
        <end position="360"/>
    </location>
</feature>
<name>W2T2M7_NECAM</name>
<gene>
    <name evidence="2" type="ORF">NECAME_03536</name>
</gene>
<dbReference type="EMBL" id="KI660245">
    <property type="protein sequence ID" value="ETN76163.1"/>
    <property type="molecule type" value="Genomic_DNA"/>
</dbReference>
<feature type="region of interest" description="Disordered" evidence="1">
    <location>
        <begin position="218"/>
        <end position="241"/>
    </location>
</feature>
<evidence type="ECO:0000313" key="2">
    <source>
        <dbReference type="EMBL" id="ETN76163.1"/>
    </source>
</evidence>
<dbReference type="OrthoDB" id="5871932at2759"/>
<protein>
    <submittedName>
        <fullName evidence="2">Uncharacterized protein</fullName>
    </submittedName>
</protein>
<proteinExistence type="predicted"/>
<evidence type="ECO:0000256" key="1">
    <source>
        <dbReference type="SAM" id="MobiDB-lite"/>
    </source>
</evidence>
<accession>W2T2M7</accession>
<dbReference type="Proteomes" id="UP000053676">
    <property type="component" value="Unassembled WGS sequence"/>
</dbReference>
<organism evidence="2 3">
    <name type="scientific">Necator americanus</name>
    <name type="common">Human hookworm</name>
    <dbReference type="NCBI Taxonomy" id="51031"/>
    <lineage>
        <taxon>Eukaryota</taxon>
        <taxon>Metazoa</taxon>
        <taxon>Ecdysozoa</taxon>
        <taxon>Nematoda</taxon>
        <taxon>Chromadorea</taxon>
        <taxon>Rhabditida</taxon>
        <taxon>Rhabditina</taxon>
        <taxon>Rhabditomorpha</taxon>
        <taxon>Strongyloidea</taxon>
        <taxon>Ancylostomatidae</taxon>
        <taxon>Bunostominae</taxon>
        <taxon>Necator</taxon>
    </lineage>
</organism>
<reference evidence="3" key="1">
    <citation type="journal article" date="2014" name="Nat. Genet.">
        <title>Genome of the human hookworm Necator americanus.</title>
        <authorList>
            <person name="Tang Y.T."/>
            <person name="Gao X."/>
            <person name="Rosa B.A."/>
            <person name="Abubucker S."/>
            <person name="Hallsworth-Pepin K."/>
            <person name="Martin J."/>
            <person name="Tyagi R."/>
            <person name="Heizer E."/>
            <person name="Zhang X."/>
            <person name="Bhonagiri-Palsikar V."/>
            <person name="Minx P."/>
            <person name="Warren W.C."/>
            <person name="Wang Q."/>
            <person name="Zhan B."/>
            <person name="Hotez P.J."/>
            <person name="Sternberg P.W."/>
            <person name="Dougall A."/>
            <person name="Gaze S.T."/>
            <person name="Mulvenna J."/>
            <person name="Sotillo J."/>
            <person name="Ranganathan S."/>
            <person name="Rabelo E.M."/>
            <person name="Wilson R.K."/>
            <person name="Felgner P.L."/>
            <person name="Bethony J."/>
            <person name="Hawdon J.M."/>
            <person name="Gasser R.B."/>
            <person name="Loukas A."/>
            <person name="Mitreva M."/>
        </authorList>
    </citation>
    <scope>NUCLEOTIDE SEQUENCE [LARGE SCALE GENOMIC DNA]</scope>
</reference>
<sequence>MAPSVYTISFVLEKIHRKYAQNFILSLRFEGHEWCNVGQFDDSDLPIGFMFTTILSSFSSADKFKIEINVSNNSSFLACLHFSKNIGAVEIFSLSSLSLIFFVFYSLEYDLQDVLLSRGLSILYSKDHENSVMAITIAVKIAKYYNSPTTENVILKQECEAQTDRTEMRTAQTQVRRRCKTTGSNTELHLISASELEEAVANIVAEHLANTKDIKTNDETARDVRMPPSSPIQPVPTSCKSNDLQLGKNIVPRLQKLKVLDKMITERTALVGQFDASLVKIELARKREFILKSRRMSVSIPRAGITDARRSPEMFTRVKSPQKRDTRDVAIQAEKLLSPAVSVQSSSSTPSGSNSSTSGTSDEETESERRETNESESASSTTSSTSSSKETIVRKKSTASSNSHSSAEQTK</sequence>
<feature type="region of interest" description="Disordered" evidence="1">
    <location>
        <begin position="338"/>
        <end position="411"/>
    </location>
</feature>
<keyword evidence="3" id="KW-1185">Reference proteome</keyword>
<feature type="compositionally biased region" description="Low complexity" evidence="1">
    <location>
        <begin position="398"/>
        <end position="411"/>
    </location>
</feature>
<evidence type="ECO:0000313" key="3">
    <source>
        <dbReference type="Proteomes" id="UP000053676"/>
    </source>
</evidence>
<feature type="compositionally biased region" description="Low complexity" evidence="1">
    <location>
        <begin position="375"/>
        <end position="390"/>
    </location>
</feature>
<dbReference type="KEGG" id="nai:NECAME_03536"/>